<dbReference type="AlphaFoldDB" id="A0A2P2FZ28"/>
<dbReference type="RefSeq" id="WP_034307065.1">
    <property type="nucleotide sequence ID" value="NZ_JFBM01000004.1"/>
</dbReference>
<keyword evidence="1 2" id="KW-0808">Transferase</keyword>
<evidence type="ECO:0000256" key="1">
    <source>
        <dbReference type="ARBA" id="ARBA00022679"/>
    </source>
</evidence>
<dbReference type="Gene3D" id="3.30.1540.10">
    <property type="entry name" value="formyl-coa transferase, domain 3"/>
    <property type="match status" value="1"/>
</dbReference>
<accession>A0A2P2FZ28</accession>
<evidence type="ECO:0000313" key="3">
    <source>
        <dbReference type="Proteomes" id="UP000256220"/>
    </source>
</evidence>
<dbReference type="Gene3D" id="3.40.50.10540">
    <property type="entry name" value="Crotonobetainyl-coa:carnitine coa-transferase, domain 1"/>
    <property type="match status" value="1"/>
</dbReference>
<dbReference type="PANTHER" id="PTHR48207">
    <property type="entry name" value="SUCCINATE--HYDROXYMETHYLGLUTARATE COA-TRANSFERASE"/>
    <property type="match status" value="1"/>
</dbReference>
<dbReference type="GO" id="GO:0008410">
    <property type="term" value="F:CoA-transferase activity"/>
    <property type="evidence" value="ECO:0007669"/>
    <property type="project" value="TreeGrafter"/>
</dbReference>
<proteinExistence type="predicted"/>
<evidence type="ECO:0000313" key="2">
    <source>
        <dbReference type="EMBL" id="KFU81980.1"/>
    </source>
</evidence>
<dbReference type="InterPro" id="IPR023606">
    <property type="entry name" value="CoA-Trfase_III_dom_1_sf"/>
</dbReference>
<dbReference type="EMBL" id="JFBM01000004">
    <property type="protein sequence ID" value="KFU81980.1"/>
    <property type="molecule type" value="Genomic_DNA"/>
</dbReference>
<dbReference type="PANTHER" id="PTHR48207:SF3">
    <property type="entry name" value="SUCCINATE--HYDROXYMETHYLGLUTARATE COA-TRANSFERASE"/>
    <property type="match status" value="1"/>
</dbReference>
<dbReference type="InterPro" id="IPR003673">
    <property type="entry name" value="CoA-Trfase_fam_III"/>
</dbReference>
<organism evidence="2 3">
    <name type="scientific">Amycolatopsis lurida NRRL 2430</name>
    <dbReference type="NCBI Taxonomy" id="1460371"/>
    <lineage>
        <taxon>Bacteria</taxon>
        <taxon>Bacillati</taxon>
        <taxon>Actinomycetota</taxon>
        <taxon>Actinomycetes</taxon>
        <taxon>Pseudonocardiales</taxon>
        <taxon>Pseudonocardiaceae</taxon>
        <taxon>Amycolatopsis</taxon>
    </lineage>
</organism>
<comment type="caution">
    <text evidence="2">The sequence shown here is derived from an EMBL/GenBank/DDBJ whole genome shotgun (WGS) entry which is preliminary data.</text>
</comment>
<dbReference type="Proteomes" id="UP000256220">
    <property type="component" value="Unassembled WGS sequence"/>
</dbReference>
<gene>
    <name evidence="2" type="ORF">BB31_06455</name>
</gene>
<protein>
    <submittedName>
        <fullName evidence="2">CoA-transferase</fullName>
    </submittedName>
</protein>
<sequence>MQHKPLDGIRILEIGGYIALPFGTSMLCALGAEVVKVERPGSGEDFRRHQNDRSPYFRQYNTGKRSLAVDLKSADGVAVVKALVPRFDVVLENLRPGKVAAMGLGPDDCRALRPDVIYGSVTGFGTSGPLANRPAYDTIGHAFGGLYSLFSDGDHPQLAGGLSADLVTGLSTATGVLAALVGRLKTGQPQRMETSIMEAVSVLITDGVTQAFELGHDPSRTSRHPQAQNFCVPTSTGEYLAVHLSSSQKFWTSLCRAMDRMDLTEDSRFAEYRAREANYFELVPIVEAEFAAKPKKHWEQVLTDHDVPFAPVLSMNGYLDHEQVKHLDLVERQDDGLALLRPPWTFDGERPDRPGRAPKVGADTRAVAGEVLTAKEIEELITAGVLYADES</sequence>
<dbReference type="SUPFAM" id="SSF89796">
    <property type="entry name" value="CoA-transferase family III (CaiB/BaiF)"/>
    <property type="match status" value="1"/>
</dbReference>
<dbReference type="InterPro" id="IPR044855">
    <property type="entry name" value="CoA-Trfase_III_dom3_sf"/>
</dbReference>
<reference evidence="2 3" key="1">
    <citation type="journal article" date="2014" name="Genome Announc.">
        <title>Draft Genome Sequence of Amycolatopsis lurida NRRL 2430, Producer of the Glycopeptide Family Antibiotic Ristocetin.</title>
        <authorList>
            <person name="Kwun M.J."/>
            <person name="Hong H.J."/>
        </authorList>
    </citation>
    <scope>NUCLEOTIDE SEQUENCE [LARGE SCALE GENOMIC DNA]</scope>
    <source>
        <strain evidence="2 3">NRRL 2430</strain>
    </source>
</reference>
<keyword evidence="3" id="KW-1185">Reference proteome</keyword>
<dbReference type="InterPro" id="IPR050483">
    <property type="entry name" value="CoA-transferase_III_domain"/>
</dbReference>
<dbReference type="Pfam" id="PF02515">
    <property type="entry name" value="CoA_transf_3"/>
    <property type="match status" value="1"/>
</dbReference>
<name>A0A2P2FZ28_AMYLU</name>